<proteinExistence type="inferred from homology"/>
<dbReference type="PATRIC" id="fig|35806.4.peg.733"/>
<evidence type="ECO:0000256" key="1">
    <source>
        <dbReference type="ARBA" id="ARBA00004651"/>
    </source>
</evidence>
<keyword evidence="5 8" id="KW-0812">Transmembrane</keyword>
<dbReference type="PANTHER" id="PTHR43848">
    <property type="entry name" value="PUTRESCINE TRANSPORT SYSTEM PERMEASE PROTEIN POTI"/>
    <property type="match status" value="1"/>
</dbReference>
<feature type="transmembrane region" description="Helical" evidence="8">
    <location>
        <begin position="12"/>
        <end position="33"/>
    </location>
</feature>
<evidence type="ECO:0000256" key="4">
    <source>
        <dbReference type="ARBA" id="ARBA00022475"/>
    </source>
</evidence>
<dbReference type="Proteomes" id="UP000064912">
    <property type="component" value="Chromosome"/>
</dbReference>
<feature type="transmembrane region" description="Helical" evidence="8">
    <location>
        <begin position="102"/>
        <end position="124"/>
    </location>
</feature>
<feature type="transmembrane region" description="Helical" evidence="8">
    <location>
        <begin position="69"/>
        <end position="90"/>
    </location>
</feature>
<comment type="subcellular location">
    <subcellularLocation>
        <location evidence="1 8">Cell membrane</location>
        <topology evidence="1 8">Multi-pass membrane protein</topology>
    </subcellularLocation>
</comment>
<evidence type="ECO:0000259" key="9">
    <source>
        <dbReference type="PROSITE" id="PS50928"/>
    </source>
</evidence>
<dbReference type="EMBL" id="AP014800">
    <property type="protein sequence ID" value="BAQ67883.1"/>
    <property type="molecule type" value="Genomic_DNA"/>
</dbReference>
<keyword evidence="4" id="KW-1003">Cell membrane</keyword>
<evidence type="ECO:0000256" key="3">
    <source>
        <dbReference type="ARBA" id="ARBA00022448"/>
    </source>
</evidence>
<feature type="domain" description="ABC transmembrane type-1" evidence="9">
    <location>
        <begin position="65"/>
        <end position="252"/>
    </location>
</feature>
<evidence type="ECO:0000256" key="2">
    <source>
        <dbReference type="ARBA" id="ARBA00007069"/>
    </source>
</evidence>
<dbReference type="CDD" id="cd06261">
    <property type="entry name" value="TM_PBP2"/>
    <property type="match status" value="1"/>
</dbReference>
<feature type="transmembrane region" description="Helical" evidence="8">
    <location>
        <begin position="130"/>
        <end position="156"/>
    </location>
</feature>
<comment type="similarity">
    <text evidence="2">Belongs to the binding-protein-dependent transport system permease family. CysTW subfamily.</text>
</comment>
<dbReference type="Gene3D" id="1.10.3720.10">
    <property type="entry name" value="MetI-like"/>
    <property type="match status" value="1"/>
</dbReference>
<dbReference type="GO" id="GO:0055085">
    <property type="term" value="P:transmembrane transport"/>
    <property type="evidence" value="ECO:0007669"/>
    <property type="project" value="InterPro"/>
</dbReference>
<dbReference type="InterPro" id="IPR035906">
    <property type="entry name" value="MetI-like_sf"/>
</dbReference>
<dbReference type="SUPFAM" id="SSF161098">
    <property type="entry name" value="MetI-like"/>
    <property type="match status" value="1"/>
</dbReference>
<dbReference type="GO" id="GO:0005886">
    <property type="term" value="C:plasma membrane"/>
    <property type="evidence" value="ECO:0007669"/>
    <property type="project" value="UniProtKB-SubCell"/>
</dbReference>
<keyword evidence="3 8" id="KW-0813">Transport</keyword>
<dbReference type="InterPro" id="IPR000515">
    <property type="entry name" value="MetI-like"/>
</dbReference>
<organism evidence="10 11">
    <name type="scientific">Rhodovulum sulfidophilum</name>
    <name type="common">Rhodobacter sulfidophilus</name>
    <dbReference type="NCBI Taxonomy" id="35806"/>
    <lineage>
        <taxon>Bacteria</taxon>
        <taxon>Pseudomonadati</taxon>
        <taxon>Pseudomonadota</taxon>
        <taxon>Alphaproteobacteria</taxon>
        <taxon>Rhodobacterales</taxon>
        <taxon>Paracoccaceae</taxon>
        <taxon>Rhodovulum</taxon>
    </lineage>
</organism>
<evidence type="ECO:0000313" key="10">
    <source>
        <dbReference type="EMBL" id="BAQ67883.1"/>
    </source>
</evidence>
<dbReference type="KEGG" id="rsu:NHU_00715"/>
<name>A0A0D6AY96_RHOSU</name>
<evidence type="ECO:0000256" key="7">
    <source>
        <dbReference type="ARBA" id="ARBA00023136"/>
    </source>
</evidence>
<keyword evidence="7 8" id="KW-0472">Membrane</keyword>
<evidence type="ECO:0000256" key="5">
    <source>
        <dbReference type="ARBA" id="ARBA00022692"/>
    </source>
</evidence>
<gene>
    <name evidence="10" type="ORF">NHU_00715</name>
</gene>
<protein>
    <submittedName>
        <fullName evidence="10">Binding-protein-dependent transport systems inner membrane component</fullName>
    </submittedName>
</protein>
<dbReference type="InterPro" id="IPR051789">
    <property type="entry name" value="Bact_Polyamine_Transport"/>
</dbReference>
<reference evidence="10 11" key="1">
    <citation type="submission" date="2015-02" db="EMBL/GenBank/DDBJ databases">
        <title>Genome sequene of Rhodovulum sulfidophilum DSM 2351.</title>
        <authorList>
            <person name="Nagao N."/>
        </authorList>
    </citation>
    <scope>NUCLEOTIDE SEQUENCE [LARGE SCALE GENOMIC DNA]</scope>
    <source>
        <strain evidence="10 11">DSM 2351</strain>
    </source>
</reference>
<dbReference type="PROSITE" id="PS50928">
    <property type="entry name" value="ABC_TM1"/>
    <property type="match status" value="1"/>
</dbReference>
<feature type="transmembrane region" description="Helical" evidence="8">
    <location>
        <begin position="177"/>
        <end position="199"/>
    </location>
</feature>
<evidence type="ECO:0000313" key="11">
    <source>
        <dbReference type="Proteomes" id="UP000064912"/>
    </source>
</evidence>
<keyword evidence="6 8" id="KW-1133">Transmembrane helix</keyword>
<sequence>MTRQGSGLVLRLYMGLFFLYMFLPLAIMVAAGFNDYSPPSVTVWKGVTLRWFAELWQDQRMWSGLMNSLLIAGAVIGLAIPMGLAGALLLGRLGGRAAGLLYTAMVSPLLTPGIILGISTAIFWNGLGVAAGLFTAILAQTTFIASYTMLMFMARLQRQDAALEEAALDLGATPFQAFRLITLPFLKPTILTAAVIAFLQSFENYNTTMFSIGGRHTLVTEIGSRMRFGLSPAVNALGILFILATVAFALAWGALKERERRAAARL</sequence>
<dbReference type="AlphaFoldDB" id="A0A0D6AY96"/>
<dbReference type="Pfam" id="PF00528">
    <property type="entry name" value="BPD_transp_1"/>
    <property type="match status" value="1"/>
</dbReference>
<dbReference type="PANTHER" id="PTHR43848:SF2">
    <property type="entry name" value="PUTRESCINE TRANSPORT SYSTEM PERMEASE PROTEIN POTI"/>
    <property type="match status" value="1"/>
</dbReference>
<accession>A0A0D6AY96</accession>
<evidence type="ECO:0000256" key="8">
    <source>
        <dbReference type="RuleBase" id="RU363032"/>
    </source>
</evidence>
<dbReference type="eggNOG" id="COG1177">
    <property type="taxonomic scope" value="Bacteria"/>
</dbReference>
<evidence type="ECO:0000256" key="6">
    <source>
        <dbReference type="ARBA" id="ARBA00022989"/>
    </source>
</evidence>
<feature type="transmembrane region" description="Helical" evidence="8">
    <location>
        <begin position="233"/>
        <end position="255"/>
    </location>
</feature>